<proteinExistence type="predicted"/>
<keyword evidence="5" id="KW-1185">Reference proteome</keyword>
<dbReference type="SUPFAM" id="SSF55729">
    <property type="entry name" value="Acyl-CoA N-acyltransferases (Nat)"/>
    <property type="match status" value="2"/>
</dbReference>
<dbReference type="PANTHER" id="PTHR43420:SF12">
    <property type="entry name" value="N-ACETYLTRANSFERASE DOMAIN-CONTAINING PROTEIN"/>
    <property type="match status" value="1"/>
</dbReference>
<reference evidence="4 5" key="1">
    <citation type="submission" date="2019-03" db="EMBL/GenBank/DDBJ databases">
        <authorList>
            <person name="He R.-H."/>
        </authorList>
    </citation>
    <scope>NUCLEOTIDE SEQUENCE [LARGE SCALE GENOMIC DNA]</scope>
    <source>
        <strain evidence="5">SH 714</strain>
    </source>
</reference>
<organism evidence="4 5">
    <name type="scientific">Filobacillus milosensis</name>
    <dbReference type="NCBI Taxonomy" id="94137"/>
    <lineage>
        <taxon>Bacteria</taxon>
        <taxon>Bacillati</taxon>
        <taxon>Bacillota</taxon>
        <taxon>Bacilli</taxon>
        <taxon>Bacillales</taxon>
        <taxon>Bacillaceae</taxon>
        <taxon>Filobacillus</taxon>
    </lineage>
</organism>
<dbReference type="OrthoDB" id="7163760at2"/>
<keyword evidence="2" id="KW-0012">Acyltransferase</keyword>
<sequence>MLTESQLKDIERLQMIVEQADRLELKLNWYFLRSRMTEDNDFFYYEGEQLLGYVALYYVGGAYEMCAMVHPDHRKKGIFTKLFHEVLDALKERNTQKLFINAPPESQCAKKTLKKIGATYAYSDYQMRWKRKELPESEVDIKLVKATAEDRDDIINLDMHGFNLTRDEAELLINVLLKDAGHRTYMIKKDGQTVGKIRLKAEGIETYIFGFTVTPEYRRQGIGKAALIEVVRQEAETGHIIFVEVGTEDDRGLHLYEGIGFETYQVQDYYEYKGDL</sequence>
<dbReference type="CDD" id="cd04301">
    <property type="entry name" value="NAT_SF"/>
    <property type="match status" value="2"/>
</dbReference>
<dbReference type="PROSITE" id="PS51186">
    <property type="entry name" value="GNAT"/>
    <property type="match status" value="2"/>
</dbReference>
<dbReference type="Gene3D" id="3.40.630.30">
    <property type="match status" value="2"/>
</dbReference>
<evidence type="ECO:0000259" key="3">
    <source>
        <dbReference type="PROSITE" id="PS51186"/>
    </source>
</evidence>
<keyword evidence="1 4" id="KW-0808">Transferase</keyword>
<evidence type="ECO:0000256" key="1">
    <source>
        <dbReference type="ARBA" id="ARBA00022679"/>
    </source>
</evidence>
<accession>A0A4Y8IRY2</accession>
<name>A0A4Y8IRY2_9BACI</name>
<evidence type="ECO:0000313" key="4">
    <source>
        <dbReference type="EMBL" id="TFB22812.1"/>
    </source>
</evidence>
<dbReference type="Pfam" id="PF00583">
    <property type="entry name" value="Acetyltransf_1"/>
    <property type="match status" value="2"/>
</dbReference>
<feature type="domain" description="N-acetyltransferase" evidence="3">
    <location>
        <begin position="1"/>
        <end position="135"/>
    </location>
</feature>
<evidence type="ECO:0000313" key="5">
    <source>
        <dbReference type="Proteomes" id="UP000297975"/>
    </source>
</evidence>
<dbReference type="Proteomes" id="UP000297975">
    <property type="component" value="Unassembled WGS sequence"/>
</dbReference>
<gene>
    <name evidence="4" type="ORF">E3U55_06130</name>
</gene>
<dbReference type="EMBL" id="SOPW01000005">
    <property type="protein sequence ID" value="TFB22812.1"/>
    <property type="molecule type" value="Genomic_DNA"/>
</dbReference>
<dbReference type="InterPro" id="IPR016181">
    <property type="entry name" value="Acyl_CoA_acyltransferase"/>
</dbReference>
<feature type="domain" description="N-acetyltransferase" evidence="3">
    <location>
        <begin position="141"/>
        <end position="276"/>
    </location>
</feature>
<dbReference type="InterPro" id="IPR050680">
    <property type="entry name" value="YpeA/RimI_acetyltransf"/>
</dbReference>
<dbReference type="GO" id="GO:0016747">
    <property type="term" value="F:acyltransferase activity, transferring groups other than amino-acyl groups"/>
    <property type="evidence" value="ECO:0007669"/>
    <property type="project" value="InterPro"/>
</dbReference>
<protein>
    <submittedName>
        <fullName evidence="4">GNAT family N-acetyltransferase</fullName>
    </submittedName>
</protein>
<comment type="caution">
    <text evidence="4">The sequence shown here is derived from an EMBL/GenBank/DDBJ whole genome shotgun (WGS) entry which is preliminary data.</text>
</comment>
<evidence type="ECO:0000256" key="2">
    <source>
        <dbReference type="ARBA" id="ARBA00023315"/>
    </source>
</evidence>
<dbReference type="PANTHER" id="PTHR43420">
    <property type="entry name" value="ACETYLTRANSFERASE"/>
    <property type="match status" value="1"/>
</dbReference>
<dbReference type="AlphaFoldDB" id="A0A4Y8IRY2"/>
<dbReference type="RefSeq" id="WP_134339542.1">
    <property type="nucleotide sequence ID" value="NZ_SOPW01000005.1"/>
</dbReference>
<dbReference type="InterPro" id="IPR000182">
    <property type="entry name" value="GNAT_dom"/>
</dbReference>